<keyword evidence="2" id="KW-0479">Metal-binding</keyword>
<dbReference type="GO" id="GO:0008270">
    <property type="term" value="F:zinc ion binding"/>
    <property type="evidence" value="ECO:0007669"/>
    <property type="project" value="UniProtKB-KW"/>
</dbReference>
<dbReference type="Pfam" id="PF12322">
    <property type="entry name" value="T4_baseplate"/>
    <property type="match status" value="1"/>
</dbReference>
<feature type="region of interest" description="Disordered" evidence="1">
    <location>
        <begin position="125"/>
        <end position="233"/>
    </location>
</feature>
<organism evidence="2">
    <name type="scientific">Myoviridae sp. ctwwN25</name>
    <dbReference type="NCBI Taxonomy" id="2825209"/>
    <lineage>
        <taxon>Viruses</taxon>
        <taxon>Duplodnaviria</taxon>
        <taxon>Heunggongvirae</taxon>
        <taxon>Uroviricota</taxon>
        <taxon>Caudoviricetes</taxon>
    </lineage>
</organism>
<reference evidence="2" key="1">
    <citation type="journal article" date="2021" name="Proc. Natl. Acad. Sci. U.S.A.">
        <title>A Catalog of Tens of Thousands of Viruses from Human Metagenomes Reveals Hidden Associations with Chronic Diseases.</title>
        <authorList>
            <person name="Tisza M.J."/>
            <person name="Buck C.B."/>
        </authorList>
    </citation>
    <scope>NUCLEOTIDE SEQUENCE</scope>
    <source>
        <strain evidence="2">CtwwN25</strain>
    </source>
</reference>
<accession>A0A8S5PQ46</accession>
<name>A0A8S5PQ46_9CAUD</name>
<dbReference type="EMBL" id="BK015472">
    <property type="protein sequence ID" value="DAE08653.1"/>
    <property type="molecule type" value="Genomic_DNA"/>
</dbReference>
<evidence type="ECO:0000313" key="2">
    <source>
        <dbReference type="EMBL" id="DAE08653.1"/>
    </source>
</evidence>
<feature type="compositionally biased region" description="Acidic residues" evidence="1">
    <location>
        <begin position="220"/>
        <end position="231"/>
    </location>
</feature>
<keyword evidence="2" id="KW-0862">Zinc</keyword>
<feature type="compositionally biased region" description="Basic and acidic residues" evidence="1">
    <location>
        <begin position="25"/>
        <end position="42"/>
    </location>
</feature>
<evidence type="ECO:0000256" key="1">
    <source>
        <dbReference type="SAM" id="MobiDB-lite"/>
    </source>
</evidence>
<feature type="compositionally biased region" description="Basic and acidic residues" evidence="1">
    <location>
        <begin position="173"/>
        <end position="190"/>
    </location>
</feature>
<dbReference type="InterPro" id="IPR024364">
    <property type="entry name" value="Baseplate_phage_T4-like"/>
</dbReference>
<sequence>MANHFRMDDPMETNFTNPTYSVDLTAKKDEPKQEVPHEEEKVATLADLMDETPKKPKGKPVMDSNPLKNAQEFDPTVLIPKKEKVDEGANEVFNALDLAVERTKKEITNFHNDLEAKMYEEYVEKENDTELGTMKTEQPAPITNSEPEEEEDDLIHEEAASAEPEKVINVPKFEPDKNPLKEEEKKETKKVSVSKTADSEFEYEESELDKDLKAMTEDSQAPEEGDTESDADVTRKYIDSAKTVIKPKHTIDLSKFSISKQPVKASTIIVNTAHADADIADWIMYDAGRSIAVKGLTGAELLKLNTNNNARNRLNMMKDTYKIIYDHVVDEKKPDFYTWMKQVKYSDIDHIYFALYMATFHGSNFISYQCPDCKKVFTKEIPFQDCVKYADDEVKAKVKEMQELPTDNGVIPYNVDLVQVNDKFVFGMKIPSAYNLAIETSSMPRNILDKYSDLIDTITYIDAVYTIDYTNMQLIPVAIPVVKDDPVKSAAKKIKTLYDILKSLTSDEFFSVRGYIAKTETEGAKVTYQIPTTKCPDCDTEIPGETVTAEGLLFTRHQLGAFANM</sequence>
<keyword evidence="2" id="KW-0863">Zinc-finger</keyword>
<feature type="compositionally biased region" description="Acidic residues" evidence="1">
    <location>
        <begin position="199"/>
        <end position="208"/>
    </location>
</feature>
<feature type="region of interest" description="Disordered" evidence="1">
    <location>
        <begin position="1"/>
        <end position="81"/>
    </location>
</feature>
<feature type="compositionally biased region" description="Acidic residues" evidence="1">
    <location>
        <begin position="146"/>
        <end position="155"/>
    </location>
</feature>
<protein>
    <submittedName>
        <fullName evidence="2">C2H2 type zinc-finger protein</fullName>
    </submittedName>
</protein>
<feature type="compositionally biased region" description="Basic and acidic residues" evidence="1">
    <location>
        <begin position="156"/>
        <end position="166"/>
    </location>
</feature>
<proteinExistence type="predicted"/>
<feature type="compositionally biased region" description="Polar residues" evidence="1">
    <location>
        <begin position="13"/>
        <end position="22"/>
    </location>
</feature>